<dbReference type="Gene3D" id="3.40.710.10">
    <property type="entry name" value="DD-peptidase/beta-lactamase superfamily"/>
    <property type="match status" value="1"/>
</dbReference>
<evidence type="ECO:0000256" key="2">
    <source>
        <dbReference type="ARBA" id="ARBA00022801"/>
    </source>
</evidence>
<keyword evidence="3" id="KW-0645">Protease</keyword>
<dbReference type="PANTHER" id="PTHR30023:SF0">
    <property type="entry name" value="PENICILLIN-SENSITIVE CARBOXYPEPTIDASE A"/>
    <property type="match status" value="1"/>
</dbReference>
<dbReference type="GO" id="GO:0000270">
    <property type="term" value="P:peptidoglycan metabolic process"/>
    <property type="evidence" value="ECO:0007669"/>
    <property type="project" value="TreeGrafter"/>
</dbReference>
<dbReference type="Gene3D" id="3.50.80.20">
    <property type="entry name" value="D-Ala-D-Ala carboxypeptidase C, peptidase S13"/>
    <property type="match status" value="1"/>
</dbReference>
<dbReference type="GO" id="GO:0006508">
    <property type="term" value="P:proteolysis"/>
    <property type="evidence" value="ECO:0007669"/>
    <property type="project" value="InterPro"/>
</dbReference>
<evidence type="ECO:0000313" key="3">
    <source>
        <dbReference type="EMBL" id="SDG26528.1"/>
    </source>
</evidence>
<protein>
    <submittedName>
        <fullName evidence="3">D-alanyl-D-alanine carboxypeptidase / D-alanyl-D-alanine-endopeptidase (Penicillin-binding protein 4)</fullName>
    </submittedName>
</protein>
<dbReference type="InterPro" id="IPR012338">
    <property type="entry name" value="Beta-lactam/transpept-like"/>
</dbReference>
<proteinExistence type="inferred from homology"/>
<dbReference type="GO" id="GO:0004185">
    <property type="term" value="F:serine-type carboxypeptidase activity"/>
    <property type="evidence" value="ECO:0007669"/>
    <property type="project" value="InterPro"/>
</dbReference>
<keyword evidence="3" id="KW-0121">Carboxypeptidase</keyword>
<dbReference type="OrthoDB" id="9802627at2"/>
<dbReference type="AlphaFoldDB" id="A0A1G7SU84"/>
<dbReference type="RefSeq" id="WP_089874301.1">
    <property type="nucleotide sequence ID" value="NZ_FNBH01000003.1"/>
</dbReference>
<evidence type="ECO:0000313" key="4">
    <source>
        <dbReference type="Proteomes" id="UP000199203"/>
    </source>
</evidence>
<keyword evidence="2" id="KW-0378">Hydrolase</keyword>
<dbReference type="NCBIfam" id="TIGR00666">
    <property type="entry name" value="PBP4"/>
    <property type="match status" value="1"/>
</dbReference>
<organism evidence="3 4">
    <name type="scientific">Epilithonimonas hungarica</name>
    <dbReference type="NCBI Taxonomy" id="454006"/>
    <lineage>
        <taxon>Bacteria</taxon>
        <taxon>Pseudomonadati</taxon>
        <taxon>Bacteroidota</taxon>
        <taxon>Flavobacteriia</taxon>
        <taxon>Flavobacteriales</taxon>
        <taxon>Weeksellaceae</taxon>
        <taxon>Chryseobacterium group</taxon>
        <taxon>Epilithonimonas</taxon>
    </lineage>
</organism>
<reference evidence="4" key="1">
    <citation type="submission" date="2016-10" db="EMBL/GenBank/DDBJ databases">
        <authorList>
            <person name="Varghese N."/>
            <person name="Submissions S."/>
        </authorList>
    </citation>
    <scope>NUCLEOTIDE SEQUENCE [LARGE SCALE GENOMIC DNA]</scope>
    <source>
        <strain evidence="4">DSM 19684</strain>
    </source>
</reference>
<gene>
    <name evidence="3" type="ORF">SAMN05421825_3084</name>
</gene>
<dbReference type="STRING" id="454006.SAMN05421825_3084"/>
<accession>A0A1G7SU84</accession>
<dbReference type="PRINTS" id="PR00922">
    <property type="entry name" value="DADACBPTASE3"/>
</dbReference>
<dbReference type="InterPro" id="IPR000667">
    <property type="entry name" value="Peptidase_S13"/>
</dbReference>
<keyword evidence="4" id="KW-1185">Reference proteome</keyword>
<dbReference type="EMBL" id="FNBH01000003">
    <property type="protein sequence ID" value="SDG26528.1"/>
    <property type="molecule type" value="Genomic_DNA"/>
</dbReference>
<dbReference type="SUPFAM" id="SSF56601">
    <property type="entry name" value="beta-lactamase/transpeptidase-like"/>
    <property type="match status" value="1"/>
</dbReference>
<sequence>MKNFLIVPLLISQIIFSQSAVSDNLNQSVKEMLSTSNALSANLSFYVSDENGNLVYEYNGNKGLSTASTQKIFTSVAALETLGKNYQFKTTASYSGKISNGTLDGDFYITSNGDPTLGSWRWENYKPENFKQQLLEAIKKSGIKKISGNLIVDDSYFDFQSTPGGWPWNDLGNYYGAGTFGVNWRENQFDININGNQFKNFSYDLENVNWINELKTGGSSDQSLIFTAPHSQTAMINGMLPAGKVTTVSGATPDPPMQLAVEIQKLLGENGISISGKTTTYYNEKIAGKSISKAPSQNQIFEYRSPTLDKIIYWFLRKSINLYGETLIKTMAKEKRNNPSFETGVDFLKDFWKSKGINPMMINFADGSGLSPQNYVSAKAQVQALLYAKKQSWFDAFYEGFPTQNGIKMKSGTIKDSKSFAGYQTSKSGKNYVFSIILNNYQGGSISNALFKVLDNLK</sequence>
<dbReference type="Proteomes" id="UP000199203">
    <property type="component" value="Unassembled WGS sequence"/>
</dbReference>
<dbReference type="PANTHER" id="PTHR30023">
    <property type="entry name" value="D-ALANYL-D-ALANINE CARBOXYPEPTIDASE"/>
    <property type="match status" value="1"/>
</dbReference>
<dbReference type="Pfam" id="PF02113">
    <property type="entry name" value="Peptidase_S13"/>
    <property type="match status" value="1"/>
</dbReference>
<comment type="similarity">
    <text evidence="1">Belongs to the peptidase S13 family.</text>
</comment>
<evidence type="ECO:0000256" key="1">
    <source>
        <dbReference type="ARBA" id="ARBA00006096"/>
    </source>
</evidence>
<name>A0A1G7SU84_9FLAO</name>